<dbReference type="PROSITE" id="PS00028">
    <property type="entry name" value="ZINC_FINGER_C2H2_1"/>
    <property type="match status" value="2"/>
</dbReference>
<dbReference type="Proteomes" id="UP000558460">
    <property type="component" value="Unassembled WGS sequence"/>
</dbReference>
<feature type="region of interest" description="Disordered" evidence="2">
    <location>
        <begin position="1"/>
        <end position="24"/>
    </location>
</feature>
<feature type="domain" description="C2H2-type" evidence="3">
    <location>
        <begin position="37"/>
        <end position="65"/>
    </location>
</feature>
<evidence type="ECO:0000313" key="4">
    <source>
        <dbReference type="EMBL" id="NXU66267.1"/>
    </source>
</evidence>
<keyword evidence="1" id="KW-0479">Metal-binding</keyword>
<dbReference type="PROSITE" id="PS50157">
    <property type="entry name" value="ZINC_FINGER_C2H2_2"/>
    <property type="match status" value="2"/>
</dbReference>
<sequence>REVGDVEEPRTPEAPPGISEVVTPVGTPVVSVPDKNPSCPRCSTRFTRMLGLIDHLKRAHGQRKIYFRCSKCGKQNLKYHSIACHVPRCKGEVCVVPTGEWVCEVCSRGFATKVGLGQHKRLKHPLVRN</sequence>
<dbReference type="EMBL" id="VZUA01099852">
    <property type="protein sequence ID" value="NXU66267.1"/>
    <property type="molecule type" value="Genomic_DNA"/>
</dbReference>
<evidence type="ECO:0000259" key="3">
    <source>
        <dbReference type="PROSITE" id="PS50157"/>
    </source>
</evidence>
<reference evidence="4 5" key="1">
    <citation type="submission" date="2019-09" db="EMBL/GenBank/DDBJ databases">
        <title>Bird 10,000 Genomes (B10K) Project - Family phase.</title>
        <authorList>
            <person name="Zhang G."/>
        </authorList>
    </citation>
    <scope>NUCLEOTIDE SEQUENCE [LARGE SCALE GENOMIC DNA]</scope>
    <source>
        <strain evidence="4">B10K-DU-029-69</strain>
        <tissue evidence="4">Muscle</tissue>
    </source>
</reference>
<evidence type="ECO:0000313" key="5">
    <source>
        <dbReference type="Proteomes" id="UP000558460"/>
    </source>
</evidence>
<keyword evidence="5" id="KW-1185">Reference proteome</keyword>
<gene>
    <name evidence="4" type="primary">Zbtb44_1</name>
    <name evidence="4" type="ORF">HORVUL_R11049</name>
</gene>
<keyword evidence="1" id="KW-0862">Zinc</keyword>
<organism evidence="4 5">
    <name type="scientific">Horornis vulcanius</name>
    <dbReference type="NCBI Taxonomy" id="2585811"/>
    <lineage>
        <taxon>Eukaryota</taxon>
        <taxon>Metazoa</taxon>
        <taxon>Chordata</taxon>
        <taxon>Craniata</taxon>
        <taxon>Vertebrata</taxon>
        <taxon>Euteleostomi</taxon>
        <taxon>Archelosauria</taxon>
        <taxon>Archosauria</taxon>
        <taxon>Dinosauria</taxon>
        <taxon>Saurischia</taxon>
        <taxon>Theropoda</taxon>
        <taxon>Coelurosauria</taxon>
        <taxon>Aves</taxon>
        <taxon>Neognathae</taxon>
        <taxon>Neoaves</taxon>
        <taxon>Telluraves</taxon>
        <taxon>Australaves</taxon>
        <taxon>Passeriformes</taxon>
        <taxon>Sylvioidea</taxon>
        <taxon>Scotocercidae</taxon>
        <taxon>Horornis</taxon>
    </lineage>
</organism>
<feature type="compositionally biased region" description="Basic and acidic residues" evidence="2">
    <location>
        <begin position="1"/>
        <end position="11"/>
    </location>
</feature>
<protein>
    <submittedName>
        <fullName evidence="4">ZBT44 protein</fullName>
    </submittedName>
</protein>
<dbReference type="Gene3D" id="3.30.160.60">
    <property type="entry name" value="Classic Zinc Finger"/>
    <property type="match status" value="1"/>
</dbReference>
<dbReference type="GO" id="GO:0008270">
    <property type="term" value="F:zinc ion binding"/>
    <property type="evidence" value="ECO:0007669"/>
    <property type="project" value="UniProtKB-KW"/>
</dbReference>
<evidence type="ECO:0000256" key="2">
    <source>
        <dbReference type="SAM" id="MobiDB-lite"/>
    </source>
</evidence>
<proteinExistence type="predicted"/>
<accession>A0A7L3MI12</accession>
<feature type="non-terminal residue" evidence="4">
    <location>
        <position position="1"/>
    </location>
</feature>
<dbReference type="SMART" id="SM00355">
    <property type="entry name" value="ZnF_C2H2"/>
    <property type="match status" value="3"/>
</dbReference>
<dbReference type="AlphaFoldDB" id="A0A7L3MI12"/>
<keyword evidence="1" id="KW-0863">Zinc-finger</keyword>
<feature type="non-terminal residue" evidence="4">
    <location>
        <position position="129"/>
    </location>
</feature>
<dbReference type="InterPro" id="IPR013087">
    <property type="entry name" value="Znf_C2H2_type"/>
</dbReference>
<comment type="caution">
    <text evidence="4">The sequence shown here is derived from an EMBL/GenBank/DDBJ whole genome shotgun (WGS) entry which is preliminary data.</text>
</comment>
<dbReference type="OrthoDB" id="9902985at2759"/>
<name>A0A7L3MI12_9PASS</name>
<feature type="domain" description="C2H2-type" evidence="3">
    <location>
        <begin position="101"/>
        <end position="129"/>
    </location>
</feature>
<evidence type="ECO:0000256" key="1">
    <source>
        <dbReference type="PROSITE-ProRule" id="PRU00042"/>
    </source>
</evidence>